<dbReference type="AlphaFoldDB" id="A0A4P7NUF6"/>
<gene>
    <name evidence="1" type="ORF">PoMZ_13148</name>
</gene>
<dbReference type="EMBL" id="CP034210">
    <property type="protein sequence ID" value="QBZ66177.1"/>
    <property type="molecule type" value="Genomic_DNA"/>
</dbReference>
<organism evidence="1 2">
    <name type="scientific">Pyricularia oryzae</name>
    <name type="common">Rice blast fungus</name>
    <name type="synonym">Magnaporthe oryzae</name>
    <dbReference type="NCBI Taxonomy" id="318829"/>
    <lineage>
        <taxon>Eukaryota</taxon>
        <taxon>Fungi</taxon>
        <taxon>Dikarya</taxon>
        <taxon>Ascomycota</taxon>
        <taxon>Pezizomycotina</taxon>
        <taxon>Sordariomycetes</taxon>
        <taxon>Sordariomycetidae</taxon>
        <taxon>Magnaporthales</taxon>
        <taxon>Pyriculariaceae</taxon>
        <taxon>Pyricularia</taxon>
    </lineage>
</organism>
<proteinExistence type="predicted"/>
<name>A0A4P7NUF6_PYROR</name>
<protein>
    <submittedName>
        <fullName evidence="1">Uncharacterized protein</fullName>
    </submittedName>
</protein>
<dbReference type="VEuPathDB" id="FungiDB:M_BR32_EuGene_00060231"/>
<dbReference type="Proteomes" id="UP000294847">
    <property type="component" value="Chromosome 7"/>
</dbReference>
<sequence>MVKGAKELFGYNLGDNQARGTGGAQLKRLKVPFHLSPLKTPGNAIDSQWFYS</sequence>
<reference evidence="1 2" key="1">
    <citation type="journal article" date="2019" name="Mol. Biol. Evol.">
        <title>Blast fungal genomes show frequent chromosomal changes, gene gains and losses, and effector gene turnover.</title>
        <authorList>
            <person name="Gomez Luciano L.B."/>
            <person name="Jason Tsai I."/>
            <person name="Chuma I."/>
            <person name="Tosa Y."/>
            <person name="Chen Y.H."/>
            <person name="Li J.Y."/>
            <person name="Li M.Y."/>
            <person name="Jade Lu M.Y."/>
            <person name="Nakayashiki H."/>
            <person name="Li W.H."/>
        </authorList>
    </citation>
    <scope>NUCLEOTIDE SEQUENCE [LARGE SCALE GENOMIC DNA]</scope>
    <source>
        <strain evidence="1">MZ5-1-6</strain>
    </source>
</reference>
<evidence type="ECO:0000313" key="2">
    <source>
        <dbReference type="Proteomes" id="UP000294847"/>
    </source>
</evidence>
<evidence type="ECO:0000313" key="1">
    <source>
        <dbReference type="EMBL" id="QBZ66177.1"/>
    </source>
</evidence>
<accession>A0A4P7NUF6</accession>